<dbReference type="EMBL" id="PDJC01000001">
    <property type="protein sequence ID" value="PFG16898.1"/>
    <property type="molecule type" value="Genomic_DNA"/>
</dbReference>
<keyword evidence="1" id="KW-0472">Membrane</keyword>
<evidence type="ECO:0000256" key="1">
    <source>
        <dbReference type="SAM" id="Phobius"/>
    </source>
</evidence>
<sequence>MSVPVAASGRRWQTWALAVIEVFVAYQAISGGVGLITDTWKLPTAWLARTPFDTWVGPGWILIGLVAVPQLLAAVPQLFLPRRPGLGVLAGLLAGANLLIWIILQLAVLQIYFFLQPVIAGFGVVEIGLALWWRARLRRSQFAA</sequence>
<feature type="transmembrane region" description="Helical" evidence="1">
    <location>
        <begin position="55"/>
        <end position="74"/>
    </location>
</feature>
<keyword evidence="3" id="KW-1185">Reference proteome</keyword>
<evidence type="ECO:0000313" key="2">
    <source>
        <dbReference type="EMBL" id="PFG16898.1"/>
    </source>
</evidence>
<dbReference type="RefSeq" id="WP_211283307.1">
    <property type="nucleotide sequence ID" value="NZ_PDJC01000001.1"/>
</dbReference>
<dbReference type="Proteomes" id="UP000226079">
    <property type="component" value="Unassembled WGS sequence"/>
</dbReference>
<gene>
    <name evidence="2" type="ORF">ATK74_1453</name>
</gene>
<name>A0A2A9CR99_9ACTN</name>
<feature type="transmembrane region" description="Helical" evidence="1">
    <location>
        <begin position="86"/>
        <end position="108"/>
    </location>
</feature>
<evidence type="ECO:0000313" key="3">
    <source>
        <dbReference type="Proteomes" id="UP000226079"/>
    </source>
</evidence>
<keyword evidence="1" id="KW-1133">Transmembrane helix</keyword>
<dbReference type="AlphaFoldDB" id="A0A2A9CR99"/>
<reference evidence="2 3" key="1">
    <citation type="submission" date="2017-10" db="EMBL/GenBank/DDBJ databases">
        <title>Sequencing the genomes of 1000 actinobacteria strains.</title>
        <authorList>
            <person name="Klenk H.-P."/>
        </authorList>
    </citation>
    <scope>NUCLEOTIDE SEQUENCE [LARGE SCALE GENOMIC DNA]</scope>
    <source>
        <strain evidence="2 3">DSM 15597</strain>
    </source>
</reference>
<proteinExistence type="predicted"/>
<accession>A0A2A9CR99</accession>
<feature type="transmembrane region" description="Helical" evidence="1">
    <location>
        <begin position="114"/>
        <end position="133"/>
    </location>
</feature>
<protein>
    <recommendedName>
        <fullName evidence="4">DoxX-like protein</fullName>
    </recommendedName>
</protein>
<comment type="caution">
    <text evidence="2">The sequence shown here is derived from an EMBL/GenBank/DDBJ whole genome shotgun (WGS) entry which is preliminary data.</text>
</comment>
<evidence type="ECO:0008006" key="4">
    <source>
        <dbReference type="Google" id="ProtNLM"/>
    </source>
</evidence>
<organism evidence="2 3">
    <name type="scientific">Propionicimonas paludicola</name>
    <dbReference type="NCBI Taxonomy" id="185243"/>
    <lineage>
        <taxon>Bacteria</taxon>
        <taxon>Bacillati</taxon>
        <taxon>Actinomycetota</taxon>
        <taxon>Actinomycetes</taxon>
        <taxon>Propionibacteriales</taxon>
        <taxon>Nocardioidaceae</taxon>
        <taxon>Propionicimonas</taxon>
    </lineage>
</organism>
<feature type="transmembrane region" description="Helical" evidence="1">
    <location>
        <begin position="12"/>
        <end position="35"/>
    </location>
</feature>
<keyword evidence="1" id="KW-0812">Transmembrane</keyword>